<dbReference type="Proteomes" id="UP000070457">
    <property type="component" value="Unassembled WGS sequence"/>
</dbReference>
<sequence>MYSLLIKFKNPDVERWTSWNRNTFSMRNSMGLISVTVFKDQLHEGVYYALSNWHSRHQLKEYLSDPQVNRDILGSPDIEWYTELEHDSEKSIPETPVVESPDENKPADS</sequence>
<dbReference type="AlphaFoldDB" id="A0A136LYQ6"/>
<dbReference type="STRING" id="1617426.TR69_WS6001000741"/>
<evidence type="ECO:0000313" key="3">
    <source>
        <dbReference type="Proteomes" id="UP000070457"/>
    </source>
</evidence>
<proteinExistence type="predicted"/>
<organism evidence="2 3">
    <name type="scientific">candidate division WS6 bacterium OLB20</name>
    <dbReference type="NCBI Taxonomy" id="1617426"/>
    <lineage>
        <taxon>Bacteria</taxon>
        <taxon>Candidatus Dojkabacteria</taxon>
    </lineage>
</organism>
<gene>
    <name evidence="2" type="ORF">TR69_WS6001000741</name>
</gene>
<reference evidence="2 3" key="1">
    <citation type="submission" date="2015-02" db="EMBL/GenBank/DDBJ databases">
        <title>Improved understanding of the partial-nitritation anammox process through 23 genomes representing the majority of the microbial community.</title>
        <authorList>
            <person name="Speth D.R."/>
            <person name="In T Zandt M."/>
            <person name="Guerrero Cruz S."/>
            <person name="Jetten M.S."/>
            <person name="Dutilh B.E."/>
        </authorList>
    </citation>
    <scope>NUCLEOTIDE SEQUENCE [LARGE SCALE GENOMIC DNA]</scope>
    <source>
        <strain evidence="2">OLB20</strain>
    </source>
</reference>
<protein>
    <recommendedName>
        <fullName evidence="4">ABM domain-containing protein</fullName>
    </recommendedName>
</protein>
<dbReference type="EMBL" id="JYNZ01000003">
    <property type="protein sequence ID" value="KXK26727.1"/>
    <property type="molecule type" value="Genomic_DNA"/>
</dbReference>
<evidence type="ECO:0000256" key="1">
    <source>
        <dbReference type="SAM" id="MobiDB-lite"/>
    </source>
</evidence>
<evidence type="ECO:0000313" key="2">
    <source>
        <dbReference type="EMBL" id="KXK26727.1"/>
    </source>
</evidence>
<name>A0A136LYQ6_9BACT</name>
<feature type="region of interest" description="Disordered" evidence="1">
    <location>
        <begin position="85"/>
        <end position="109"/>
    </location>
</feature>
<comment type="caution">
    <text evidence="2">The sequence shown here is derived from an EMBL/GenBank/DDBJ whole genome shotgun (WGS) entry which is preliminary data.</text>
</comment>
<accession>A0A136LYQ6</accession>
<evidence type="ECO:0008006" key="4">
    <source>
        <dbReference type="Google" id="ProtNLM"/>
    </source>
</evidence>